<feature type="chain" id="PRO_5042244178" evidence="1">
    <location>
        <begin position="22"/>
        <end position="474"/>
    </location>
</feature>
<dbReference type="EMBL" id="JASJOS010000012">
    <property type="protein sequence ID" value="MDJ1483750.1"/>
    <property type="molecule type" value="Genomic_DNA"/>
</dbReference>
<feature type="signal peptide" evidence="1">
    <location>
        <begin position="1"/>
        <end position="21"/>
    </location>
</feature>
<dbReference type="RefSeq" id="WP_313984078.1">
    <property type="nucleotide sequence ID" value="NZ_JASJOS010000012.1"/>
</dbReference>
<comment type="caution">
    <text evidence="2">The sequence shown here is derived from an EMBL/GenBank/DDBJ whole genome shotgun (WGS) entry which is preliminary data.</text>
</comment>
<evidence type="ECO:0000313" key="3">
    <source>
        <dbReference type="Proteomes" id="UP001241110"/>
    </source>
</evidence>
<sequence>MKTLSAAIPMLFFFVQSIVLKAQLTDNQLVRLSETYELANIILALTEYGKTDPWEVEQHSDYYKEVRAYFAPFASHPLLVKANYSREKWDSYLSFRTDAYAFSLDKNNRLIRNVVFRAIEERNAFEENQDQINDFVQVTHFREFYAKHLSYYQKLATTYLESQQYTQIFHFLEQEFGQVQNTAHYAIVMSPLVGRMNCHRVVNGVQTDFITLPAFILNGKSATNASQEDIATGVHMLFTELDHAFVNPVTYHHRQLLKENFNNAVWNAGSGYETDSLATFNEYMTWAVYDIYIRKFFPEVANQVCTNWTLQNETRGFYASTLFTQELINLYDHRKSGKRIKDLYPALLKRLGKLQHTISKPLITYCNLDNKTISDTLAGYTIRFSEPMQNSPSFDIIRVIEQDGKSRQQKFEITQQKNSLHWTEKNTELQFTLPLVKGQQNRLILNYAWKVRTPLKSRKGITLKPYTSIKTTVQ</sequence>
<evidence type="ECO:0000256" key="1">
    <source>
        <dbReference type="SAM" id="SignalP"/>
    </source>
</evidence>
<name>A0AAE3QQX8_9BACT</name>
<reference evidence="2" key="1">
    <citation type="submission" date="2023-05" db="EMBL/GenBank/DDBJ databases">
        <authorList>
            <person name="Zhang X."/>
        </authorList>
    </citation>
    <scope>NUCLEOTIDE SEQUENCE</scope>
    <source>
        <strain evidence="2">YF14B1</strain>
    </source>
</reference>
<protein>
    <submittedName>
        <fullName evidence="2">DUF4932 domain-containing protein</fullName>
    </submittedName>
</protein>
<dbReference type="AlphaFoldDB" id="A0AAE3QQX8"/>
<proteinExistence type="predicted"/>
<dbReference type="Proteomes" id="UP001241110">
    <property type="component" value="Unassembled WGS sequence"/>
</dbReference>
<gene>
    <name evidence="2" type="ORF">QNI16_24840</name>
</gene>
<organism evidence="2 3">
    <name type="scientific">Xanthocytophaga flava</name>
    <dbReference type="NCBI Taxonomy" id="3048013"/>
    <lineage>
        <taxon>Bacteria</taxon>
        <taxon>Pseudomonadati</taxon>
        <taxon>Bacteroidota</taxon>
        <taxon>Cytophagia</taxon>
        <taxon>Cytophagales</taxon>
        <taxon>Rhodocytophagaceae</taxon>
        <taxon>Xanthocytophaga</taxon>
    </lineage>
</organism>
<keyword evidence="1" id="KW-0732">Signal</keyword>
<evidence type="ECO:0000313" key="2">
    <source>
        <dbReference type="EMBL" id="MDJ1483750.1"/>
    </source>
</evidence>
<accession>A0AAE3QQX8</accession>